<dbReference type="RefSeq" id="WP_005842242.1">
    <property type="nucleotide sequence ID" value="NZ_GG697142.2"/>
</dbReference>
<evidence type="ECO:0000313" key="3">
    <source>
        <dbReference type="Proteomes" id="UP000003671"/>
    </source>
</evidence>
<name>C9KPJ8_9FIRM</name>
<reference evidence="2" key="1">
    <citation type="submission" date="2009-09" db="EMBL/GenBank/DDBJ databases">
        <authorList>
            <person name="Weinstock G."/>
            <person name="Sodergren E."/>
            <person name="Clifton S."/>
            <person name="Fulton L."/>
            <person name="Fulton B."/>
            <person name="Courtney L."/>
            <person name="Fronick C."/>
            <person name="Harrison M."/>
            <person name="Strong C."/>
            <person name="Farmer C."/>
            <person name="Delahaunty K."/>
            <person name="Markovic C."/>
            <person name="Hall O."/>
            <person name="Minx P."/>
            <person name="Tomlinson C."/>
            <person name="Mitreva M."/>
            <person name="Nelson J."/>
            <person name="Hou S."/>
            <person name="Wollam A."/>
            <person name="Pepin K.H."/>
            <person name="Johnson M."/>
            <person name="Bhonagiri V."/>
            <person name="Nash W.E."/>
            <person name="Warren W."/>
            <person name="Chinwalla A."/>
            <person name="Mardis E.R."/>
            <person name="Wilson R.K."/>
        </authorList>
    </citation>
    <scope>NUCLEOTIDE SEQUENCE [LARGE SCALE GENOMIC DNA]</scope>
    <source>
        <strain evidence="2">DSM 20544</strain>
    </source>
</reference>
<comment type="caution">
    <text evidence="2">The sequence shown here is derived from an EMBL/GenBank/DDBJ whole genome shotgun (WGS) entry which is preliminary data.</text>
</comment>
<dbReference type="InterPro" id="IPR011646">
    <property type="entry name" value="KAP_P-loop"/>
</dbReference>
<dbReference type="Gene3D" id="3.40.50.300">
    <property type="entry name" value="P-loop containing nucleotide triphosphate hydrolases"/>
    <property type="match status" value="1"/>
</dbReference>
<dbReference type="STRING" id="500635.MITSMUL_05155"/>
<sequence length="498" mass="57818">MIDGDSTIDILNRDKYIDTVLSIINSESTRKNGCSFAIEGQWGVGKTFVLNAIFNKLPKNEYYVFRYDCWAYDYYEEPLVALLASITDQIDVDDSCINQLVKKAKKYASVLLAENAPFIGRVVGALFAGPVGAEVVGTGINQTKKVINEVNKKEEKEIEKAHSYDVHFSLRIYLRQLQILLEKIAKEKKIVFLIDELDRCLPTYQIKVLERIHHLIDLVSLYPDEEKYGLDSYGLSKSIVVYAVNRKQLERTIQRIYGDDVKYYLKKFIDFSLVLDAGELSKDNMAKKYKKDMSLFLPFKESEMCKINWTEMVEKYLFQGLDIRTQEKLWEKRRIIHDKVFTVEDCLLPQVYLSAELMLLAMNEWRNRGKILDGVVSMSQDNLAEIMLLNYNVKGKRNIISKKNNVIKFFKELTDEAKQFAKNENKVSVGQNVWVIVPPHMTDEFLLMAVWTTATNNRYIEIRFCDDKDSKTVSPTSDYSDFLNKMKNFYNVMKILVD</sequence>
<dbReference type="SUPFAM" id="SSF52540">
    <property type="entry name" value="P-loop containing nucleoside triphosphate hydrolases"/>
    <property type="match status" value="1"/>
</dbReference>
<accession>C9KPJ8</accession>
<dbReference type="InterPro" id="IPR027417">
    <property type="entry name" value="P-loop_NTPase"/>
</dbReference>
<dbReference type="Proteomes" id="UP000003671">
    <property type="component" value="Unassembled WGS sequence"/>
</dbReference>
<feature type="domain" description="KAP NTPase" evidence="1">
    <location>
        <begin position="13"/>
        <end position="276"/>
    </location>
</feature>
<gene>
    <name evidence="2" type="ORF">MITSMUL_05155</name>
</gene>
<evidence type="ECO:0000313" key="2">
    <source>
        <dbReference type="EMBL" id="EEX68153.1"/>
    </source>
</evidence>
<evidence type="ECO:0000259" key="1">
    <source>
        <dbReference type="Pfam" id="PF07693"/>
    </source>
</evidence>
<keyword evidence="3" id="KW-1185">Reference proteome</keyword>
<dbReference type="Pfam" id="PF07693">
    <property type="entry name" value="KAP_NTPase"/>
    <property type="match status" value="1"/>
</dbReference>
<protein>
    <submittedName>
        <fullName evidence="2">KAP family P-loop domain protein</fullName>
    </submittedName>
</protein>
<organism evidence="2 3">
    <name type="scientific">Mitsuokella multacida DSM 20544</name>
    <dbReference type="NCBI Taxonomy" id="500635"/>
    <lineage>
        <taxon>Bacteria</taxon>
        <taxon>Bacillati</taxon>
        <taxon>Bacillota</taxon>
        <taxon>Negativicutes</taxon>
        <taxon>Selenomonadales</taxon>
        <taxon>Selenomonadaceae</taxon>
        <taxon>Mitsuokella</taxon>
    </lineage>
</organism>
<dbReference type="HOGENOM" id="CLU_039725_3_2_9"/>
<dbReference type="PATRIC" id="fig|500635.8.peg.1810"/>
<proteinExistence type="predicted"/>
<dbReference type="EMBL" id="ABWK02000020">
    <property type="protein sequence ID" value="EEX68153.1"/>
    <property type="molecule type" value="Genomic_DNA"/>
</dbReference>
<dbReference type="AlphaFoldDB" id="C9KPJ8"/>
<dbReference type="GeneID" id="93482095"/>
<dbReference type="eggNOG" id="COG4928">
    <property type="taxonomic scope" value="Bacteria"/>
</dbReference>